<keyword evidence="3" id="KW-1185">Reference proteome</keyword>
<evidence type="ECO:0000313" key="3">
    <source>
        <dbReference type="Proteomes" id="UP000308197"/>
    </source>
</evidence>
<keyword evidence="1" id="KW-0732">Signal</keyword>
<evidence type="ECO:0000313" key="2">
    <source>
        <dbReference type="EMBL" id="TFK82243.1"/>
    </source>
</evidence>
<organism evidence="2 3">
    <name type="scientific">Polyporus arcularius HHB13444</name>
    <dbReference type="NCBI Taxonomy" id="1314778"/>
    <lineage>
        <taxon>Eukaryota</taxon>
        <taxon>Fungi</taxon>
        <taxon>Dikarya</taxon>
        <taxon>Basidiomycota</taxon>
        <taxon>Agaricomycotina</taxon>
        <taxon>Agaricomycetes</taxon>
        <taxon>Polyporales</taxon>
        <taxon>Polyporaceae</taxon>
        <taxon>Polyporus</taxon>
    </lineage>
</organism>
<feature type="chain" id="PRO_5023118908" evidence="1">
    <location>
        <begin position="27"/>
        <end position="58"/>
    </location>
</feature>
<protein>
    <submittedName>
        <fullName evidence="2">Uncharacterized protein</fullName>
    </submittedName>
</protein>
<dbReference type="AlphaFoldDB" id="A0A5C3P8U6"/>
<dbReference type="InParanoid" id="A0A5C3P8U6"/>
<proteinExistence type="predicted"/>
<sequence>MQPNIQLAHLYLAVLVALLAAGTAHARPFPTDCDGITNSLEDTDTLTPDHVDCGVRFL</sequence>
<accession>A0A5C3P8U6</accession>
<name>A0A5C3P8U6_9APHY</name>
<feature type="signal peptide" evidence="1">
    <location>
        <begin position="1"/>
        <end position="26"/>
    </location>
</feature>
<evidence type="ECO:0000256" key="1">
    <source>
        <dbReference type="SAM" id="SignalP"/>
    </source>
</evidence>
<dbReference type="EMBL" id="ML211506">
    <property type="protein sequence ID" value="TFK82243.1"/>
    <property type="molecule type" value="Genomic_DNA"/>
</dbReference>
<dbReference type="Proteomes" id="UP000308197">
    <property type="component" value="Unassembled WGS sequence"/>
</dbReference>
<reference evidence="2 3" key="1">
    <citation type="journal article" date="2019" name="Nat. Ecol. Evol.">
        <title>Megaphylogeny resolves global patterns of mushroom evolution.</title>
        <authorList>
            <person name="Varga T."/>
            <person name="Krizsan K."/>
            <person name="Foldi C."/>
            <person name="Dima B."/>
            <person name="Sanchez-Garcia M."/>
            <person name="Sanchez-Ramirez S."/>
            <person name="Szollosi G.J."/>
            <person name="Szarkandi J.G."/>
            <person name="Papp V."/>
            <person name="Albert L."/>
            <person name="Andreopoulos W."/>
            <person name="Angelini C."/>
            <person name="Antonin V."/>
            <person name="Barry K.W."/>
            <person name="Bougher N.L."/>
            <person name="Buchanan P."/>
            <person name="Buyck B."/>
            <person name="Bense V."/>
            <person name="Catcheside P."/>
            <person name="Chovatia M."/>
            <person name="Cooper J."/>
            <person name="Damon W."/>
            <person name="Desjardin D."/>
            <person name="Finy P."/>
            <person name="Geml J."/>
            <person name="Haridas S."/>
            <person name="Hughes K."/>
            <person name="Justo A."/>
            <person name="Karasinski D."/>
            <person name="Kautmanova I."/>
            <person name="Kiss B."/>
            <person name="Kocsube S."/>
            <person name="Kotiranta H."/>
            <person name="LaButti K.M."/>
            <person name="Lechner B.E."/>
            <person name="Liimatainen K."/>
            <person name="Lipzen A."/>
            <person name="Lukacs Z."/>
            <person name="Mihaltcheva S."/>
            <person name="Morgado L.N."/>
            <person name="Niskanen T."/>
            <person name="Noordeloos M.E."/>
            <person name="Ohm R.A."/>
            <person name="Ortiz-Santana B."/>
            <person name="Ovrebo C."/>
            <person name="Racz N."/>
            <person name="Riley R."/>
            <person name="Savchenko A."/>
            <person name="Shiryaev A."/>
            <person name="Soop K."/>
            <person name="Spirin V."/>
            <person name="Szebenyi C."/>
            <person name="Tomsovsky M."/>
            <person name="Tulloss R.E."/>
            <person name="Uehling J."/>
            <person name="Grigoriev I.V."/>
            <person name="Vagvolgyi C."/>
            <person name="Papp T."/>
            <person name="Martin F.M."/>
            <person name="Miettinen O."/>
            <person name="Hibbett D.S."/>
            <person name="Nagy L.G."/>
        </authorList>
    </citation>
    <scope>NUCLEOTIDE SEQUENCE [LARGE SCALE GENOMIC DNA]</scope>
    <source>
        <strain evidence="2 3">HHB13444</strain>
    </source>
</reference>
<gene>
    <name evidence="2" type="ORF">K466DRAFT_590674</name>
</gene>